<feature type="domain" description="ATPase BadF/BadG/BcrA/BcrD type" evidence="1">
    <location>
        <begin position="18"/>
        <end position="310"/>
    </location>
</feature>
<dbReference type="PANTHER" id="PTHR43190:SF3">
    <property type="entry name" value="N-ACETYL-D-GLUCOSAMINE KINASE"/>
    <property type="match status" value="1"/>
</dbReference>
<protein>
    <submittedName>
        <fullName evidence="2">BadF/BadG/BcrA/BcrD ATPase family protein</fullName>
    </submittedName>
</protein>
<keyword evidence="3" id="KW-1185">Reference proteome</keyword>
<name>A0A517QTQ6_9PLAN</name>
<dbReference type="Pfam" id="PF01869">
    <property type="entry name" value="BcrAD_BadFG"/>
    <property type="match status" value="1"/>
</dbReference>
<dbReference type="PANTHER" id="PTHR43190">
    <property type="entry name" value="N-ACETYL-D-GLUCOSAMINE KINASE"/>
    <property type="match status" value="1"/>
</dbReference>
<dbReference type="SUPFAM" id="SSF53067">
    <property type="entry name" value="Actin-like ATPase domain"/>
    <property type="match status" value="2"/>
</dbReference>
<organism evidence="2 3">
    <name type="scientific">Thalassoglobus polymorphus</name>
    <dbReference type="NCBI Taxonomy" id="2527994"/>
    <lineage>
        <taxon>Bacteria</taxon>
        <taxon>Pseudomonadati</taxon>
        <taxon>Planctomycetota</taxon>
        <taxon>Planctomycetia</taxon>
        <taxon>Planctomycetales</taxon>
        <taxon>Planctomycetaceae</taxon>
        <taxon>Thalassoglobus</taxon>
    </lineage>
</organism>
<dbReference type="Proteomes" id="UP000315724">
    <property type="component" value="Chromosome"/>
</dbReference>
<gene>
    <name evidence="2" type="ORF">Mal48_42930</name>
</gene>
<accession>A0A517QTQ6</accession>
<dbReference type="EMBL" id="CP036267">
    <property type="protein sequence ID" value="QDT35020.1"/>
    <property type="molecule type" value="Genomic_DNA"/>
</dbReference>
<dbReference type="AlphaFoldDB" id="A0A517QTQ6"/>
<proteinExistence type="predicted"/>
<dbReference type="KEGG" id="tpol:Mal48_42930"/>
<dbReference type="Gene3D" id="3.30.420.40">
    <property type="match status" value="2"/>
</dbReference>
<evidence type="ECO:0000313" key="2">
    <source>
        <dbReference type="EMBL" id="QDT35020.1"/>
    </source>
</evidence>
<sequence>MNEPQESDQSPTIGELVIGVDAGGTKTTAWLADSEFQKTQQPIGKGHAGPGNPRAVGFDAACQQIQTAIEDAFLDAQLPKKSVFTLCLCAAGAGRVEEQVRLKAWASGLGLATNVVVTDDAQPILAAASPERIGIALISGTGSFAWGRNTEGDIARSGGWGYLFGDEGSGYQIALAGLQAATKAADDRGPRTRLLSAFLEHFQIAEASELIGKIYGDKLSREVIAGLSGIVFSLSDDEVAHSIIDEAANELATMVECLAAKLGLNLGEAQLALAGGVFVHQQAFVEKLQRRLALSEQFMTIVKEPVAGAVAIALNANDSEQ</sequence>
<dbReference type="InterPro" id="IPR043129">
    <property type="entry name" value="ATPase_NBD"/>
</dbReference>
<dbReference type="InterPro" id="IPR002731">
    <property type="entry name" value="ATPase_BadF"/>
</dbReference>
<dbReference type="InterPro" id="IPR052519">
    <property type="entry name" value="Euk-type_GlcNAc_Kinase"/>
</dbReference>
<evidence type="ECO:0000259" key="1">
    <source>
        <dbReference type="Pfam" id="PF01869"/>
    </source>
</evidence>
<dbReference type="CDD" id="cd24007">
    <property type="entry name" value="ASKHA_NBD_eukNAGK-like"/>
    <property type="match status" value="1"/>
</dbReference>
<evidence type="ECO:0000313" key="3">
    <source>
        <dbReference type="Proteomes" id="UP000315724"/>
    </source>
</evidence>
<reference evidence="2 3" key="1">
    <citation type="submission" date="2019-02" db="EMBL/GenBank/DDBJ databases">
        <title>Deep-cultivation of Planctomycetes and their phenomic and genomic characterization uncovers novel biology.</title>
        <authorList>
            <person name="Wiegand S."/>
            <person name="Jogler M."/>
            <person name="Boedeker C."/>
            <person name="Pinto D."/>
            <person name="Vollmers J."/>
            <person name="Rivas-Marin E."/>
            <person name="Kohn T."/>
            <person name="Peeters S.H."/>
            <person name="Heuer A."/>
            <person name="Rast P."/>
            <person name="Oberbeckmann S."/>
            <person name="Bunk B."/>
            <person name="Jeske O."/>
            <person name="Meyerdierks A."/>
            <person name="Storesund J.E."/>
            <person name="Kallscheuer N."/>
            <person name="Luecker S."/>
            <person name="Lage O.M."/>
            <person name="Pohl T."/>
            <person name="Merkel B.J."/>
            <person name="Hornburger P."/>
            <person name="Mueller R.-W."/>
            <person name="Bruemmer F."/>
            <person name="Labrenz M."/>
            <person name="Spormann A.M."/>
            <person name="Op den Camp H."/>
            <person name="Overmann J."/>
            <person name="Amann R."/>
            <person name="Jetten M.S.M."/>
            <person name="Mascher T."/>
            <person name="Medema M.H."/>
            <person name="Devos D.P."/>
            <person name="Kaster A.-K."/>
            <person name="Ovreas L."/>
            <person name="Rohde M."/>
            <person name="Galperin M.Y."/>
            <person name="Jogler C."/>
        </authorList>
    </citation>
    <scope>NUCLEOTIDE SEQUENCE [LARGE SCALE GENOMIC DNA]</scope>
    <source>
        <strain evidence="2 3">Mal48</strain>
    </source>
</reference>
<dbReference type="RefSeq" id="WP_197441861.1">
    <property type="nucleotide sequence ID" value="NZ_CP036267.1"/>
</dbReference>